<keyword evidence="3" id="KW-0067">ATP-binding</keyword>
<proteinExistence type="inferred from homology"/>
<dbReference type="InterPro" id="IPR039430">
    <property type="entry name" value="Thymidylate_kin-like_dom"/>
</dbReference>
<name>A0A226EJ92_FOLCA</name>
<dbReference type="AlphaFoldDB" id="A0A226EJ92"/>
<evidence type="ECO:0000256" key="3">
    <source>
        <dbReference type="ARBA" id="ARBA00022840"/>
    </source>
</evidence>
<keyword evidence="6" id="KW-0808">Transferase</keyword>
<evidence type="ECO:0000256" key="1">
    <source>
        <dbReference type="ARBA" id="ARBA00009776"/>
    </source>
</evidence>
<protein>
    <submittedName>
        <fullName evidence="6">UMP-CMP kinase 2, mitochondrial</fullName>
    </submittedName>
</protein>
<dbReference type="PANTHER" id="PTHR10344">
    <property type="entry name" value="THYMIDYLATE KINASE"/>
    <property type="match status" value="1"/>
</dbReference>
<feature type="compositionally biased region" description="Basic and acidic residues" evidence="4">
    <location>
        <begin position="202"/>
        <end position="211"/>
    </location>
</feature>
<keyword evidence="6" id="KW-0418">Kinase</keyword>
<dbReference type="GO" id="GO:0005739">
    <property type="term" value="C:mitochondrion"/>
    <property type="evidence" value="ECO:0007669"/>
    <property type="project" value="TreeGrafter"/>
</dbReference>
<reference evidence="6 7" key="1">
    <citation type="submission" date="2015-12" db="EMBL/GenBank/DDBJ databases">
        <title>The genome of Folsomia candida.</title>
        <authorList>
            <person name="Faddeeva A."/>
            <person name="Derks M.F."/>
            <person name="Anvar Y."/>
            <person name="Smit S."/>
            <person name="Van Straalen N."/>
            <person name="Roelofs D."/>
        </authorList>
    </citation>
    <scope>NUCLEOTIDE SEQUENCE [LARGE SCALE GENOMIC DNA]</scope>
    <source>
        <strain evidence="6 7">VU population</strain>
        <tissue evidence="6">Whole body</tissue>
    </source>
</reference>
<feature type="compositionally biased region" description="Low complexity" evidence="4">
    <location>
        <begin position="291"/>
        <end position="314"/>
    </location>
</feature>
<feature type="compositionally biased region" description="Polar residues" evidence="4">
    <location>
        <begin position="281"/>
        <end position="290"/>
    </location>
</feature>
<dbReference type="Gene3D" id="3.40.50.300">
    <property type="entry name" value="P-loop containing nucleotide triphosphate hydrolases"/>
    <property type="match status" value="1"/>
</dbReference>
<evidence type="ECO:0000259" key="5">
    <source>
        <dbReference type="Pfam" id="PF02223"/>
    </source>
</evidence>
<feature type="compositionally biased region" description="Basic residues" evidence="4">
    <location>
        <begin position="239"/>
        <end position="257"/>
    </location>
</feature>
<dbReference type="InterPro" id="IPR027417">
    <property type="entry name" value="P-loop_NTPase"/>
</dbReference>
<dbReference type="Proteomes" id="UP000198287">
    <property type="component" value="Unassembled WGS sequence"/>
</dbReference>
<sequence length="717" mass="81856">MSSSNDKVNGDRLGGSDMADEEIDLKKGIDIRTKAEELSPSQSSLSICQPRDEYNSQLVLEKVIKSSIEIDENIVKEIIKPSRRRHNSRSKSRSTKIHDRKHERGRRHNTQSNHLQEECRFILIAAPPVTCYCCCHRRKRRAKDSHEFSLAQEQKNTRAKDAFGIRKDFIPGQSLEGRNNMPKELQDIPDTVSTAIPVPSVSKEKSPEREKAKKRKKSHKRSKRSSSSGSSSSDEESRPKKRKKEKKKKSKKSHRHNRTDLSSKRSRKNSEAESEEIDGNRNVTRKSTPVISAPSSTCCISIASSESSSDSNHSQAKHYSESEEDSMETIPVYSTTEIIIIPTDPDQVVQTQITHQDLIPEGLLPDIQNLDLGHVKNHVPILSRHLTDPFQAENLDPSHVTKNQNLKVVVSVLIPDRDPSQEIEAYLLEVILLQVIHQNSRHQGLVLAIVPFDQQRLNLQNQMTDLENLDLRQFQDEGVLLLLWKDDVLLESSNAILDSQTYDPKVKPMSVIKPKLPFIVIEGLDGSGKTKVSTALSEKLKLDRIQTPPASIKFLKEFFDEQRESIRRAYYSTGNYLAAKDVANSKGVNGIMMDRYWHSTACYAVAQKETMPESDSYAELPQDWYHWPNDLLKPELVFFLVVSEKVRQYRHRFRNTTNTKEEQALATNNKFRESLLNSYRKVEGVNFMEIDADPEIEIIIKNVLNILVEKFPALRKD</sequence>
<accession>A0A226EJ92</accession>
<feature type="region of interest" description="Disordered" evidence="4">
    <location>
        <begin position="1"/>
        <end position="25"/>
    </location>
</feature>
<feature type="region of interest" description="Disordered" evidence="4">
    <location>
        <begin position="162"/>
        <end position="328"/>
    </location>
</feature>
<keyword evidence="7" id="KW-1185">Reference proteome</keyword>
<comment type="caution">
    <text evidence="6">The sequence shown here is derived from an EMBL/GenBank/DDBJ whole genome shotgun (WGS) entry which is preliminary data.</text>
</comment>
<feature type="compositionally biased region" description="Basic residues" evidence="4">
    <location>
        <begin position="212"/>
        <end position="224"/>
    </location>
</feature>
<dbReference type="GO" id="GO:0004550">
    <property type="term" value="F:nucleoside diphosphate kinase activity"/>
    <property type="evidence" value="ECO:0007669"/>
    <property type="project" value="TreeGrafter"/>
</dbReference>
<feature type="compositionally biased region" description="Basic and acidic residues" evidence="4">
    <location>
        <begin position="258"/>
        <end position="271"/>
    </location>
</feature>
<feature type="region of interest" description="Disordered" evidence="4">
    <location>
        <begin position="81"/>
        <end position="112"/>
    </location>
</feature>
<evidence type="ECO:0000256" key="4">
    <source>
        <dbReference type="SAM" id="MobiDB-lite"/>
    </source>
</evidence>
<dbReference type="Pfam" id="PF02223">
    <property type="entry name" value="Thymidylate_kin"/>
    <property type="match status" value="1"/>
</dbReference>
<comment type="similarity">
    <text evidence="1">Belongs to the thymidylate kinase family.</text>
</comment>
<organism evidence="6 7">
    <name type="scientific">Folsomia candida</name>
    <name type="common">Springtail</name>
    <dbReference type="NCBI Taxonomy" id="158441"/>
    <lineage>
        <taxon>Eukaryota</taxon>
        <taxon>Metazoa</taxon>
        <taxon>Ecdysozoa</taxon>
        <taxon>Arthropoda</taxon>
        <taxon>Hexapoda</taxon>
        <taxon>Collembola</taxon>
        <taxon>Entomobryomorpha</taxon>
        <taxon>Isotomoidea</taxon>
        <taxon>Isotomidae</taxon>
        <taxon>Proisotominae</taxon>
        <taxon>Folsomia</taxon>
    </lineage>
</organism>
<dbReference type="PANTHER" id="PTHR10344:SF4">
    <property type="entry name" value="UMP-CMP KINASE 2, MITOCHONDRIAL"/>
    <property type="match status" value="1"/>
</dbReference>
<dbReference type="EMBL" id="LNIX01000003">
    <property type="protein sequence ID" value="OXA57360.1"/>
    <property type="molecule type" value="Genomic_DNA"/>
</dbReference>
<dbReference type="STRING" id="158441.A0A226EJ92"/>
<dbReference type="GO" id="GO:0006233">
    <property type="term" value="P:dTDP biosynthetic process"/>
    <property type="evidence" value="ECO:0007669"/>
    <property type="project" value="TreeGrafter"/>
</dbReference>
<gene>
    <name evidence="6" type="ORF">Fcan01_07674</name>
</gene>
<evidence type="ECO:0000313" key="6">
    <source>
        <dbReference type="EMBL" id="OXA57360.1"/>
    </source>
</evidence>
<keyword evidence="2" id="KW-0547">Nucleotide-binding</keyword>
<dbReference type="GO" id="GO:0005524">
    <property type="term" value="F:ATP binding"/>
    <property type="evidence" value="ECO:0007669"/>
    <property type="project" value="UniProtKB-KW"/>
</dbReference>
<feature type="domain" description="Thymidylate kinase-like" evidence="5">
    <location>
        <begin position="521"/>
        <end position="699"/>
    </location>
</feature>
<feature type="compositionally biased region" description="Basic residues" evidence="4">
    <location>
        <begin position="81"/>
        <end position="95"/>
    </location>
</feature>
<dbReference type="OrthoDB" id="425602at2759"/>
<dbReference type="GO" id="GO:0004798">
    <property type="term" value="F:dTMP kinase activity"/>
    <property type="evidence" value="ECO:0007669"/>
    <property type="project" value="TreeGrafter"/>
</dbReference>
<dbReference type="SUPFAM" id="SSF52540">
    <property type="entry name" value="P-loop containing nucleoside triphosphate hydrolases"/>
    <property type="match status" value="1"/>
</dbReference>
<dbReference type="GO" id="GO:0006227">
    <property type="term" value="P:dUDP biosynthetic process"/>
    <property type="evidence" value="ECO:0007669"/>
    <property type="project" value="TreeGrafter"/>
</dbReference>
<dbReference type="GO" id="GO:0006235">
    <property type="term" value="P:dTTP biosynthetic process"/>
    <property type="evidence" value="ECO:0007669"/>
    <property type="project" value="TreeGrafter"/>
</dbReference>
<evidence type="ECO:0000256" key="2">
    <source>
        <dbReference type="ARBA" id="ARBA00022741"/>
    </source>
</evidence>
<evidence type="ECO:0000313" key="7">
    <source>
        <dbReference type="Proteomes" id="UP000198287"/>
    </source>
</evidence>